<sequence>MEGKYQRLVNKLKDWQGDSRDLVGGNASLFDDIEELDIICKRQCQLCVFHNKRFFLKLNHDDRTAAEDLHCCTAHHKILRDFSTGN</sequence>
<organism evidence="1 2">
    <name type="scientific">Umbra pygmaea</name>
    <name type="common">Eastern mudminnow</name>
    <dbReference type="NCBI Taxonomy" id="75934"/>
    <lineage>
        <taxon>Eukaryota</taxon>
        <taxon>Metazoa</taxon>
        <taxon>Chordata</taxon>
        <taxon>Craniata</taxon>
        <taxon>Vertebrata</taxon>
        <taxon>Euteleostomi</taxon>
        <taxon>Actinopterygii</taxon>
        <taxon>Neopterygii</taxon>
        <taxon>Teleostei</taxon>
        <taxon>Protacanthopterygii</taxon>
        <taxon>Esociformes</taxon>
        <taxon>Umbridae</taxon>
        <taxon>Umbra</taxon>
    </lineage>
</organism>
<gene>
    <name evidence="1" type="ORF">UPYG_G00080420</name>
</gene>
<dbReference type="EMBL" id="JAGEUA010000002">
    <property type="protein sequence ID" value="KAL1006999.1"/>
    <property type="molecule type" value="Genomic_DNA"/>
</dbReference>
<name>A0ABD0XDQ6_UMBPY</name>
<accession>A0ABD0XDQ6</accession>
<reference evidence="1 2" key="1">
    <citation type="submission" date="2024-06" db="EMBL/GenBank/DDBJ databases">
        <authorList>
            <person name="Pan Q."/>
            <person name="Wen M."/>
            <person name="Jouanno E."/>
            <person name="Zahm M."/>
            <person name="Klopp C."/>
            <person name="Cabau C."/>
            <person name="Louis A."/>
            <person name="Berthelot C."/>
            <person name="Parey E."/>
            <person name="Roest Crollius H."/>
            <person name="Montfort J."/>
            <person name="Robinson-Rechavi M."/>
            <person name="Bouchez O."/>
            <person name="Lampietro C."/>
            <person name="Lopez Roques C."/>
            <person name="Donnadieu C."/>
            <person name="Postlethwait J."/>
            <person name="Bobe J."/>
            <person name="Verreycken H."/>
            <person name="Guiguen Y."/>
        </authorList>
    </citation>
    <scope>NUCLEOTIDE SEQUENCE [LARGE SCALE GENOMIC DNA]</scope>
    <source>
        <strain evidence="1">Up_M1</strain>
        <tissue evidence="1">Testis</tissue>
    </source>
</reference>
<keyword evidence="2" id="KW-1185">Reference proteome</keyword>
<comment type="caution">
    <text evidence="1">The sequence shown here is derived from an EMBL/GenBank/DDBJ whole genome shotgun (WGS) entry which is preliminary data.</text>
</comment>
<proteinExistence type="predicted"/>
<dbReference type="AlphaFoldDB" id="A0ABD0XDQ6"/>
<protein>
    <submittedName>
        <fullName evidence="1">Uncharacterized protein</fullName>
    </submittedName>
</protein>
<evidence type="ECO:0000313" key="2">
    <source>
        <dbReference type="Proteomes" id="UP001557470"/>
    </source>
</evidence>
<dbReference type="Proteomes" id="UP001557470">
    <property type="component" value="Unassembled WGS sequence"/>
</dbReference>
<evidence type="ECO:0000313" key="1">
    <source>
        <dbReference type="EMBL" id="KAL1006999.1"/>
    </source>
</evidence>